<evidence type="ECO:0000256" key="1">
    <source>
        <dbReference type="SAM" id="Phobius"/>
    </source>
</evidence>
<keyword evidence="1" id="KW-0472">Membrane</keyword>
<dbReference type="EMBL" id="LAZR01033813">
    <property type="protein sequence ID" value="KKL47042.1"/>
    <property type="molecule type" value="Genomic_DNA"/>
</dbReference>
<keyword evidence="1" id="KW-0812">Transmembrane</keyword>
<feature type="transmembrane region" description="Helical" evidence="1">
    <location>
        <begin position="12"/>
        <end position="30"/>
    </location>
</feature>
<organism evidence="2">
    <name type="scientific">marine sediment metagenome</name>
    <dbReference type="NCBI Taxonomy" id="412755"/>
    <lineage>
        <taxon>unclassified sequences</taxon>
        <taxon>metagenomes</taxon>
        <taxon>ecological metagenomes</taxon>
    </lineage>
</organism>
<dbReference type="AlphaFoldDB" id="A0A0F9F7H8"/>
<keyword evidence="1" id="KW-1133">Transmembrane helix</keyword>
<accession>A0A0F9F7H8</accession>
<evidence type="ECO:0000313" key="2">
    <source>
        <dbReference type="EMBL" id="KKL47042.1"/>
    </source>
</evidence>
<protein>
    <recommendedName>
        <fullName evidence="3">Type 4 fimbrial biogenesis protein PilX N-terminal domain-containing protein</fullName>
    </recommendedName>
</protein>
<comment type="caution">
    <text evidence="2">The sequence shown here is derived from an EMBL/GenBank/DDBJ whole genome shotgun (WGS) entry which is preliminary data.</text>
</comment>
<proteinExistence type="predicted"/>
<name>A0A0F9F7H8_9ZZZZ</name>
<evidence type="ECO:0008006" key="3">
    <source>
        <dbReference type="Google" id="ProtNLM"/>
    </source>
</evidence>
<sequence length="131" mass="14005">MQHDTYQQGYVAVMSAIIITAILLVVALTFSSSSFMGRFDTQAVEFKILTRNLAQGCIAHAQLMLALGSYTGNEDVVVGAYTCRVVSVTQGSGIITVQVTAIIEDHTTNLEAVLDSATLAINSVIEISTFE</sequence>
<gene>
    <name evidence="2" type="ORF">LCGC14_2339530</name>
</gene>
<reference evidence="2" key="1">
    <citation type="journal article" date="2015" name="Nature">
        <title>Complex archaea that bridge the gap between prokaryotes and eukaryotes.</title>
        <authorList>
            <person name="Spang A."/>
            <person name="Saw J.H."/>
            <person name="Jorgensen S.L."/>
            <person name="Zaremba-Niedzwiedzka K."/>
            <person name="Martijn J."/>
            <person name="Lind A.E."/>
            <person name="van Eijk R."/>
            <person name="Schleper C."/>
            <person name="Guy L."/>
            <person name="Ettema T.J."/>
        </authorList>
    </citation>
    <scope>NUCLEOTIDE SEQUENCE</scope>
</reference>